<dbReference type="EMBL" id="JBFXLQ010000008">
    <property type="protein sequence ID" value="KAL2869703.1"/>
    <property type="molecule type" value="Genomic_DNA"/>
</dbReference>
<organism evidence="1 2">
    <name type="scientific">Aspergillus lucknowensis</name>
    <dbReference type="NCBI Taxonomy" id="176173"/>
    <lineage>
        <taxon>Eukaryota</taxon>
        <taxon>Fungi</taxon>
        <taxon>Dikarya</taxon>
        <taxon>Ascomycota</taxon>
        <taxon>Pezizomycotina</taxon>
        <taxon>Eurotiomycetes</taxon>
        <taxon>Eurotiomycetidae</taxon>
        <taxon>Eurotiales</taxon>
        <taxon>Aspergillaceae</taxon>
        <taxon>Aspergillus</taxon>
        <taxon>Aspergillus subgen. Nidulantes</taxon>
    </lineage>
</organism>
<keyword evidence="2" id="KW-1185">Reference proteome</keyword>
<comment type="caution">
    <text evidence="1">The sequence shown here is derived from an EMBL/GenBank/DDBJ whole genome shotgun (WGS) entry which is preliminary data.</text>
</comment>
<evidence type="ECO:0000313" key="1">
    <source>
        <dbReference type="EMBL" id="KAL2869703.1"/>
    </source>
</evidence>
<protein>
    <submittedName>
        <fullName evidence="1">Uncharacterized protein</fullName>
    </submittedName>
</protein>
<dbReference type="GeneID" id="98142389"/>
<dbReference type="Proteomes" id="UP001610432">
    <property type="component" value="Unassembled WGS sequence"/>
</dbReference>
<reference evidence="1 2" key="1">
    <citation type="submission" date="2024-07" db="EMBL/GenBank/DDBJ databases">
        <title>Section-level genome sequencing and comparative genomics of Aspergillus sections Usti and Cavernicolus.</title>
        <authorList>
            <consortium name="Lawrence Berkeley National Laboratory"/>
            <person name="Nybo J.L."/>
            <person name="Vesth T.C."/>
            <person name="Theobald S."/>
            <person name="Frisvad J.C."/>
            <person name="Larsen T.O."/>
            <person name="Kjaerboelling I."/>
            <person name="Rothschild-Mancinelli K."/>
            <person name="Lyhne E.K."/>
            <person name="Kogle M.E."/>
            <person name="Barry K."/>
            <person name="Clum A."/>
            <person name="Na H."/>
            <person name="Ledsgaard L."/>
            <person name="Lin J."/>
            <person name="Lipzen A."/>
            <person name="Kuo A."/>
            <person name="Riley R."/>
            <person name="Mondo S."/>
            <person name="Labutti K."/>
            <person name="Haridas S."/>
            <person name="Pangalinan J."/>
            <person name="Salamov A.A."/>
            <person name="Simmons B.A."/>
            <person name="Magnuson J.K."/>
            <person name="Chen J."/>
            <person name="Drula E."/>
            <person name="Henrissat B."/>
            <person name="Wiebenga A."/>
            <person name="Lubbers R.J."/>
            <person name="Gomes A.C."/>
            <person name="Macurrencykelacurrency M.R."/>
            <person name="Stajich J."/>
            <person name="Grigoriev I.V."/>
            <person name="Mortensen U.H."/>
            <person name="De Vries R.P."/>
            <person name="Baker S.E."/>
            <person name="Andersen M.R."/>
        </authorList>
    </citation>
    <scope>NUCLEOTIDE SEQUENCE [LARGE SCALE GENOMIC DNA]</scope>
    <source>
        <strain evidence="1 2">CBS 449.75</strain>
    </source>
</reference>
<evidence type="ECO:0000313" key="2">
    <source>
        <dbReference type="Proteomes" id="UP001610432"/>
    </source>
</evidence>
<name>A0ABR4LYT4_9EURO</name>
<gene>
    <name evidence="1" type="ORF">BJX67DRAFT_320193</name>
</gene>
<dbReference type="RefSeq" id="XP_070888682.1">
    <property type="nucleotide sequence ID" value="XM_071027317.1"/>
</dbReference>
<accession>A0ABR4LYT4</accession>
<proteinExistence type="predicted"/>
<sequence>MGGVTVYNPVIVVPGDKTNTFADLPIIPLLQSADSKSYSLAAVPSHDKHDLTWVRDVPALLLPGEEGNTTPSFDVIQSAMLLHHMRESQDIPITKG</sequence>